<protein>
    <recommendedName>
        <fullName evidence="1">RES domain-containing protein</fullName>
    </recommendedName>
</protein>
<dbReference type="InterPro" id="IPR014914">
    <property type="entry name" value="RES_dom"/>
</dbReference>
<sequence length="162" mass="18576">MNPSGILTFYGAFDLDTCVAELRPAVGESVISAQFSLTRPILVLDTTQFSGKPKAENIFSSNHIEKMRLWKFMTQFMHEISKPSLPDDEHLDYIPTQVVSEYLSQIHKMKVIDQENKIDAIGHLQTHTLCLCSCCRSRWWKKLRAGLDLRLIYATEPAEFIK</sequence>
<evidence type="ECO:0000259" key="1">
    <source>
        <dbReference type="Pfam" id="PF08808"/>
    </source>
</evidence>
<evidence type="ECO:0000313" key="3">
    <source>
        <dbReference type="Proteomes" id="UP000304880"/>
    </source>
</evidence>
<dbReference type="Pfam" id="PF08808">
    <property type="entry name" value="RES"/>
    <property type="match status" value="1"/>
</dbReference>
<proteinExistence type="predicted"/>
<accession>A0A5C4R311</accession>
<dbReference type="EMBL" id="VDDC01000031">
    <property type="protein sequence ID" value="TNH38326.1"/>
    <property type="molecule type" value="Genomic_DNA"/>
</dbReference>
<feature type="domain" description="RES" evidence="1">
    <location>
        <begin position="1"/>
        <end position="103"/>
    </location>
</feature>
<reference evidence="2 3" key="1">
    <citation type="submission" date="2019-06" db="EMBL/GenBank/DDBJ databases">
        <authorList>
            <person name="Li J."/>
        </authorList>
    </citation>
    <scope>NUCLEOTIDE SEQUENCE [LARGE SCALE GENOMIC DNA]</scope>
    <source>
        <strain evidence="2 3">CGMCC 1.8012</strain>
    </source>
</reference>
<evidence type="ECO:0000313" key="2">
    <source>
        <dbReference type="EMBL" id="TNH38326.1"/>
    </source>
</evidence>
<name>A0A5C4R311_9RHOB</name>
<dbReference type="AlphaFoldDB" id="A0A5C4R311"/>
<dbReference type="Proteomes" id="UP000304880">
    <property type="component" value="Unassembled WGS sequence"/>
</dbReference>
<gene>
    <name evidence="2" type="ORF">FHD67_15545</name>
</gene>
<organism evidence="2 3">
    <name type="scientific">Paracoccus haeundaensis</name>
    <dbReference type="NCBI Taxonomy" id="225362"/>
    <lineage>
        <taxon>Bacteria</taxon>
        <taxon>Pseudomonadati</taxon>
        <taxon>Pseudomonadota</taxon>
        <taxon>Alphaproteobacteria</taxon>
        <taxon>Rhodobacterales</taxon>
        <taxon>Paracoccaceae</taxon>
        <taxon>Paracoccus</taxon>
    </lineage>
</organism>
<comment type="caution">
    <text evidence="2">The sequence shown here is derived from an EMBL/GenBank/DDBJ whole genome shotgun (WGS) entry which is preliminary data.</text>
</comment>
<keyword evidence="3" id="KW-1185">Reference proteome</keyword>